<dbReference type="Proteomes" id="UP000695000">
    <property type="component" value="Unplaced"/>
</dbReference>
<dbReference type="SUPFAM" id="SSF54928">
    <property type="entry name" value="RNA-binding domain, RBD"/>
    <property type="match status" value="1"/>
</dbReference>
<evidence type="ECO:0000313" key="6">
    <source>
        <dbReference type="RefSeq" id="XP_017778159.1"/>
    </source>
</evidence>
<dbReference type="PROSITE" id="PS50102">
    <property type="entry name" value="RRM"/>
    <property type="match status" value="1"/>
</dbReference>
<dbReference type="CDD" id="cd12432">
    <property type="entry name" value="RRM_ACINU"/>
    <property type="match status" value="1"/>
</dbReference>
<dbReference type="GeneID" id="108563869"/>
<dbReference type="InterPro" id="IPR012677">
    <property type="entry name" value="Nucleotide-bd_a/b_plait_sf"/>
</dbReference>
<feature type="compositionally biased region" description="Basic and acidic residues" evidence="3">
    <location>
        <begin position="938"/>
        <end position="960"/>
    </location>
</feature>
<feature type="compositionally biased region" description="Basic residues" evidence="3">
    <location>
        <begin position="123"/>
        <end position="133"/>
    </location>
</feature>
<evidence type="ECO:0000259" key="4">
    <source>
        <dbReference type="PROSITE" id="PS50102"/>
    </source>
</evidence>
<feature type="region of interest" description="Disordered" evidence="3">
    <location>
        <begin position="823"/>
        <end position="903"/>
    </location>
</feature>
<feature type="compositionally biased region" description="Polar residues" evidence="3">
    <location>
        <begin position="148"/>
        <end position="163"/>
    </location>
</feature>
<name>A0ABM1MUA9_NICVS</name>
<dbReference type="RefSeq" id="XP_017778159.1">
    <property type="nucleotide sequence ID" value="XM_017922670.1"/>
</dbReference>
<evidence type="ECO:0000313" key="5">
    <source>
        <dbReference type="Proteomes" id="UP000695000"/>
    </source>
</evidence>
<feature type="compositionally biased region" description="Low complexity" evidence="3">
    <location>
        <begin position="244"/>
        <end position="257"/>
    </location>
</feature>
<evidence type="ECO:0000313" key="7">
    <source>
        <dbReference type="RefSeq" id="XP_017778160.1"/>
    </source>
</evidence>
<dbReference type="InterPro" id="IPR032552">
    <property type="entry name" value="RSB_motif"/>
</dbReference>
<feature type="compositionally biased region" description="Basic and acidic residues" evidence="3">
    <location>
        <begin position="855"/>
        <end position="876"/>
    </location>
</feature>
<dbReference type="RefSeq" id="XP_017778160.1">
    <property type="nucleotide sequence ID" value="XM_017922671.1"/>
</dbReference>
<evidence type="ECO:0000256" key="3">
    <source>
        <dbReference type="SAM" id="MobiDB-lite"/>
    </source>
</evidence>
<keyword evidence="1 2" id="KW-0694">RNA-binding</keyword>
<feature type="domain" description="RRM" evidence="4">
    <location>
        <begin position="712"/>
        <end position="789"/>
    </location>
</feature>
<feature type="compositionally biased region" description="Basic and acidic residues" evidence="3">
    <location>
        <begin position="57"/>
        <end position="68"/>
    </location>
</feature>
<dbReference type="Gene3D" id="3.30.70.330">
    <property type="match status" value="1"/>
</dbReference>
<feature type="compositionally biased region" description="Basic and acidic residues" evidence="3">
    <location>
        <begin position="15"/>
        <end position="24"/>
    </location>
</feature>
<feature type="region of interest" description="Disordered" evidence="3">
    <location>
        <begin position="1"/>
        <end position="186"/>
    </location>
</feature>
<protein>
    <submittedName>
        <fullName evidence="6 7">Apoptotic chromatin condensation inducer in the nucleus</fullName>
    </submittedName>
</protein>
<feature type="region of interest" description="Disordered" evidence="3">
    <location>
        <begin position="218"/>
        <end position="266"/>
    </location>
</feature>
<feature type="compositionally biased region" description="Basic residues" evidence="3">
    <location>
        <begin position="25"/>
        <end position="36"/>
    </location>
</feature>
<gene>
    <name evidence="6 7" type="primary">LOC108563869</name>
</gene>
<evidence type="ECO:0000256" key="1">
    <source>
        <dbReference type="ARBA" id="ARBA00022884"/>
    </source>
</evidence>
<feature type="compositionally biased region" description="Basic and acidic residues" evidence="3">
    <location>
        <begin position="830"/>
        <end position="842"/>
    </location>
</feature>
<dbReference type="InterPro" id="IPR052793">
    <property type="entry name" value="EJC-associated_protein"/>
</dbReference>
<organism evidence="5 6">
    <name type="scientific">Nicrophorus vespilloides</name>
    <name type="common">Boreal carrion beetle</name>
    <dbReference type="NCBI Taxonomy" id="110193"/>
    <lineage>
        <taxon>Eukaryota</taxon>
        <taxon>Metazoa</taxon>
        <taxon>Ecdysozoa</taxon>
        <taxon>Arthropoda</taxon>
        <taxon>Hexapoda</taxon>
        <taxon>Insecta</taxon>
        <taxon>Pterygota</taxon>
        <taxon>Neoptera</taxon>
        <taxon>Endopterygota</taxon>
        <taxon>Coleoptera</taxon>
        <taxon>Polyphaga</taxon>
        <taxon>Staphyliniformia</taxon>
        <taxon>Silphidae</taxon>
        <taxon>Nicrophorinae</taxon>
        <taxon>Nicrophorus</taxon>
    </lineage>
</organism>
<dbReference type="InterPro" id="IPR034257">
    <property type="entry name" value="Acinus_RRM"/>
</dbReference>
<dbReference type="PANTHER" id="PTHR46589:SF1">
    <property type="entry name" value="APOPTOTIC CHROMATIN CONDENSATION INDUCER IN THE NUCLEUS"/>
    <property type="match status" value="1"/>
</dbReference>
<dbReference type="Pfam" id="PF16294">
    <property type="entry name" value="RSB_motif"/>
    <property type="match status" value="1"/>
</dbReference>
<keyword evidence="5" id="KW-1185">Reference proteome</keyword>
<dbReference type="InterPro" id="IPR000504">
    <property type="entry name" value="RRM_dom"/>
</dbReference>
<reference evidence="6 7" key="1">
    <citation type="submission" date="2025-05" db="UniProtKB">
        <authorList>
            <consortium name="RefSeq"/>
        </authorList>
    </citation>
    <scope>IDENTIFICATION</scope>
    <source>
        <tissue evidence="6 7">Whole Larva</tissue>
    </source>
</reference>
<proteinExistence type="predicted"/>
<evidence type="ECO:0000256" key="2">
    <source>
        <dbReference type="PROSITE-ProRule" id="PRU00176"/>
    </source>
</evidence>
<accession>A0ABM1MUA9</accession>
<dbReference type="PANTHER" id="PTHR46589">
    <property type="entry name" value="APOPTOTIC CHROMATIN CONDENSATION INDUCER IN THE NUCLEUS"/>
    <property type="match status" value="1"/>
</dbReference>
<dbReference type="InterPro" id="IPR035979">
    <property type="entry name" value="RBD_domain_sf"/>
</dbReference>
<sequence>MRRKSARNSSASKASPEKKEEKTPKKTRRQSRRKKQSSTSESDSDEDIKQEIPCAKIIEKEDQGDGLKIKISVSTPERTSRRLRNKAVEDEIIQETEKPSRRSRRRGASPKNEETEEGVEKKGKGKSKGKHKSKFEQSPQVDEPEIQSGLSENVQVTAQSPLTDNNDEDNIDNLNQTTNDDKTIKDDVRVRDETVDNTKNNSNQNILLTVKENEISDPVKTSEIQKESEIVQQESSELNESKATNSEENSNNQSIETQETDLKSTDTQKLIKDNAIESQEVTESANISETEVIEHMEVKEDIEKKMCKDTKIEELKMSADDNGSSHQKCEIKVEEKLIDSDNKLNTMVLLHNEVPLKNEYIAEQKTEPEIVIDSKVNLKGELIENNETIKDEKNLKNEVIKGETIEQNEINNEENDNKHQMFADENIERPEIIKDEDKKINEIVKAESEVSEMIKREDSDKFKLISNEGNVKSEVVKNEEIHETLKEDLLEKPVLRNEIVINAEKIVEPERKVNIQEQVESTEEVISQTEQRECENIEMQQELEGEQIKDADISEIERELDNNPSELDKKCLPKDADINTNEKRIKSMKWGKSNIALNSFPDILPITLEKIHLIYPDLVLLNETDVKLETVNTQRKRSSSMKVDCTPEIKRSERKVSMDTFDEEESQIKIDTDAEKATVDNIIAMNRKISIVDDDASKLKPPPSPAKNEKSEVLFITNLVRPFTLKQLKELLERTGTIKEDGFWTDRIKSKCYVHYQTVEEAENTRNALHGVHWPIGNGKKLIIDYSTPENLNDARNPPVIIPAPVAVSIADISEKENKLNEQDGALKTARSEKSLDDKTKDNTITSGRNVWEIETEKQDDNTETRGRSKEKQEKRRYSRSRHSRSPSSEYTKKKQKKVDEEIVPQRAMDDLFRKTEATPCVYWQPLSPEEIALKQQQRLERMAEHKRRMETQTRKRGSDQSRGAPYRRRY</sequence>
<feature type="compositionally biased region" description="Polar residues" evidence="3">
    <location>
        <begin position="230"/>
        <end position="243"/>
    </location>
</feature>
<feature type="region of interest" description="Disordered" evidence="3">
    <location>
        <begin position="938"/>
        <end position="971"/>
    </location>
</feature>